<keyword evidence="2" id="KW-1185">Reference proteome</keyword>
<reference evidence="1" key="1">
    <citation type="submission" date="2023-04" db="EMBL/GenBank/DDBJ databases">
        <title>Ambrosiozyma monospora NBRC 10751.</title>
        <authorList>
            <person name="Ichikawa N."/>
            <person name="Sato H."/>
            <person name="Tonouchi N."/>
        </authorList>
    </citation>
    <scope>NUCLEOTIDE SEQUENCE</scope>
    <source>
        <strain evidence="1">NBRC 10751</strain>
    </source>
</reference>
<evidence type="ECO:0000313" key="2">
    <source>
        <dbReference type="Proteomes" id="UP001165064"/>
    </source>
</evidence>
<protein>
    <submittedName>
        <fullName evidence="1">Unnamed protein product</fullName>
    </submittedName>
</protein>
<sequence>MHLIQSFLNKSMTIVPTVIPEPIWAIANQATASSLPATPTSPVTRQHSGGSVSSSGATNLNTWIMSSSQKQQYSALFDNLDKHKSGRISGGEVANFLSTSKLSNDILAVIWELANINDDENFNKQEFAIAMYLVQKKLAGFELPEDTPQELIQSSTFSPIGSPQQSRQSSVNYTPLQNPPIPHGQQQQQQVAPPLPPQPGKSPAYPQQQQQQPIQKQNTHMDDLLDVFGPSTPADQPSQPAQAKSASPAPGAAPALTNSITASHWRW</sequence>
<gene>
    <name evidence="1" type="ORF">Amon02_001115200</name>
</gene>
<dbReference type="EMBL" id="BSXS01011679">
    <property type="protein sequence ID" value="GMF01042.1"/>
    <property type="molecule type" value="Genomic_DNA"/>
</dbReference>
<comment type="caution">
    <text evidence="1">The sequence shown here is derived from an EMBL/GenBank/DDBJ whole genome shotgun (WGS) entry which is preliminary data.</text>
</comment>
<proteinExistence type="predicted"/>
<dbReference type="Proteomes" id="UP001165064">
    <property type="component" value="Unassembled WGS sequence"/>
</dbReference>
<evidence type="ECO:0000313" key="1">
    <source>
        <dbReference type="EMBL" id="GMF01042.1"/>
    </source>
</evidence>
<accession>A0ACB5U386</accession>
<name>A0ACB5U386_AMBMO</name>
<organism evidence="1 2">
    <name type="scientific">Ambrosiozyma monospora</name>
    <name type="common">Yeast</name>
    <name type="synonym">Endomycopsis monosporus</name>
    <dbReference type="NCBI Taxonomy" id="43982"/>
    <lineage>
        <taxon>Eukaryota</taxon>
        <taxon>Fungi</taxon>
        <taxon>Dikarya</taxon>
        <taxon>Ascomycota</taxon>
        <taxon>Saccharomycotina</taxon>
        <taxon>Pichiomycetes</taxon>
        <taxon>Pichiales</taxon>
        <taxon>Pichiaceae</taxon>
        <taxon>Ambrosiozyma</taxon>
    </lineage>
</organism>